<name>I3E6Z9_BACMT</name>
<keyword evidence="3 4" id="KW-0732">Signal</keyword>
<dbReference type="InterPro" id="IPR000914">
    <property type="entry name" value="SBP_5_dom"/>
</dbReference>
<sequence length="551" mass="61992">MLIRNKLYKQISIFSICILLLLAGCSFSGNSKSTSVSSETNTTVKPIAGGELTYALATAPDTLDPHVSGFAVATRVIKSIFESLVYLSKDNTVEPWLATEWEISEDQKSYTFKLRKDVTFHDGSKFNAKVVKYNFDRIFNPKTKAATAATYMEKIKSIEILDDYTVKINLSEPSATFLNLLAHSNLSMISQEAAEKYGDQFGTHPVGSGPFKFVELKENDSIILEKNKNYHGGYPFAEHDGPAYLDKLIFKIIPEEATRIGSLQSGQVDAVEAVPPQNVVSIKGNKNFNLLKPETGGLPYTLFINQTNAPWNDVKARQALRSAIDVETILKTLYLGTYNRAWSALAPSTFGYNNSFENKDFYDVKKANQLFDELGWKRNSDDGFRTKDGKTLTLRIVNDAINREKRQDISLMVQQQLKEVGVKVEIITTSDANSILKDPNAYDLRGNSRIAIDPDDLRLFYHSQKTWDKGGFSIPWLKDKEIDALLEKAAIENDKEKRAELYKQVQQKIIDQAVIIPIYVFPYTVATTSKLQGLKFDSVGYPLFYDVSFKK</sequence>
<accession>I3E6Z9</accession>
<evidence type="ECO:0000313" key="7">
    <source>
        <dbReference type="Proteomes" id="UP000010523"/>
    </source>
</evidence>
<dbReference type="PANTHER" id="PTHR30290:SF9">
    <property type="entry name" value="OLIGOPEPTIDE-BINDING PROTEIN APPA"/>
    <property type="match status" value="1"/>
</dbReference>
<reference evidence="6 7" key="1">
    <citation type="journal article" date="2012" name="Appl. Environ. Microbiol.">
        <title>Genome Sequence of Thermotolerant Bacillus methanolicus: Features and Regulation Related to Methylotrophy and Production of L-Lysine and L-Glutamate from Methanol.</title>
        <authorList>
            <person name="Heggeset T.M."/>
            <person name="Krog A."/>
            <person name="Balzer S."/>
            <person name="Wentzel A."/>
            <person name="Ellingsen T.E."/>
            <person name="Brautaset T."/>
        </authorList>
    </citation>
    <scope>NUCLEOTIDE SEQUENCE [LARGE SCALE GENOMIC DNA]</scope>
    <source>
        <strain evidence="6 7">PB1</strain>
    </source>
</reference>
<evidence type="ECO:0000256" key="4">
    <source>
        <dbReference type="SAM" id="SignalP"/>
    </source>
</evidence>
<feature type="signal peptide" evidence="4">
    <location>
        <begin position="1"/>
        <end position="28"/>
    </location>
</feature>
<dbReference type="InterPro" id="IPR030678">
    <property type="entry name" value="Peptide/Ni-bd"/>
</dbReference>
<evidence type="ECO:0000256" key="1">
    <source>
        <dbReference type="ARBA" id="ARBA00005695"/>
    </source>
</evidence>
<dbReference type="GO" id="GO:0042597">
    <property type="term" value="C:periplasmic space"/>
    <property type="evidence" value="ECO:0007669"/>
    <property type="project" value="UniProtKB-ARBA"/>
</dbReference>
<dbReference type="GO" id="GO:0043190">
    <property type="term" value="C:ATP-binding cassette (ABC) transporter complex"/>
    <property type="evidence" value="ECO:0007669"/>
    <property type="project" value="InterPro"/>
</dbReference>
<comment type="caution">
    <text evidence="6">The sequence shown here is derived from an EMBL/GenBank/DDBJ whole genome shotgun (WGS) entry which is preliminary data.</text>
</comment>
<dbReference type="eggNOG" id="COG0747">
    <property type="taxonomic scope" value="Bacteria"/>
</dbReference>
<keyword evidence="7" id="KW-1185">Reference proteome</keyword>
<feature type="chain" id="PRO_5038957679" evidence="4">
    <location>
        <begin position="29"/>
        <end position="551"/>
    </location>
</feature>
<dbReference type="SUPFAM" id="SSF53850">
    <property type="entry name" value="Periplasmic binding protein-like II"/>
    <property type="match status" value="1"/>
</dbReference>
<dbReference type="CDD" id="cd08492">
    <property type="entry name" value="PBP2_NikA_DppA_OppA_like_15"/>
    <property type="match status" value="1"/>
</dbReference>
<keyword evidence="2" id="KW-0813">Transport</keyword>
<evidence type="ECO:0000256" key="3">
    <source>
        <dbReference type="ARBA" id="ARBA00022729"/>
    </source>
</evidence>
<comment type="similarity">
    <text evidence="1">Belongs to the bacterial solute-binding protein 5 family.</text>
</comment>
<protein>
    <submittedName>
        <fullName evidence="6">Extracellular solute-binding protein family 5</fullName>
    </submittedName>
</protein>
<feature type="domain" description="Solute-binding protein family 5" evidence="5">
    <location>
        <begin position="92"/>
        <end position="463"/>
    </location>
</feature>
<dbReference type="GO" id="GO:1904680">
    <property type="term" value="F:peptide transmembrane transporter activity"/>
    <property type="evidence" value="ECO:0007669"/>
    <property type="project" value="TreeGrafter"/>
</dbReference>
<dbReference type="Pfam" id="PF00496">
    <property type="entry name" value="SBP_bac_5"/>
    <property type="match status" value="1"/>
</dbReference>
<dbReference type="STRING" id="997296.PB1_05050"/>
<organism evidence="6 7">
    <name type="scientific">Bacillus methanolicus PB1</name>
    <dbReference type="NCBI Taxonomy" id="997296"/>
    <lineage>
        <taxon>Bacteria</taxon>
        <taxon>Bacillati</taxon>
        <taxon>Bacillota</taxon>
        <taxon>Bacilli</taxon>
        <taxon>Bacillales</taxon>
        <taxon>Bacillaceae</taxon>
        <taxon>Bacillus</taxon>
    </lineage>
</organism>
<dbReference type="RefSeq" id="WP_003351086.1">
    <property type="nucleotide sequence ID" value="NZ_AFEU01000001.1"/>
</dbReference>
<evidence type="ECO:0000313" key="6">
    <source>
        <dbReference type="EMBL" id="EIJ82270.1"/>
    </source>
</evidence>
<evidence type="ECO:0000256" key="2">
    <source>
        <dbReference type="ARBA" id="ARBA00022448"/>
    </source>
</evidence>
<dbReference type="EMBL" id="AFEU01000001">
    <property type="protein sequence ID" value="EIJ82270.1"/>
    <property type="molecule type" value="Genomic_DNA"/>
</dbReference>
<dbReference type="Gene3D" id="3.10.105.10">
    <property type="entry name" value="Dipeptide-binding Protein, Domain 3"/>
    <property type="match status" value="1"/>
</dbReference>
<proteinExistence type="inferred from homology"/>
<dbReference type="AlphaFoldDB" id="I3E6Z9"/>
<dbReference type="GO" id="GO:0015833">
    <property type="term" value="P:peptide transport"/>
    <property type="evidence" value="ECO:0007669"/>
    <property type="project" value="TreeGrafter"/>
</dbReference>
<dbReference type="InterPro" id="IPR039424">
    <property type="entry name" value="SBP_5"/>
</dbReference>
<gene>
    <name evidence="6" type="ORF">PB1_05050</name>
</gene>
<dbReference type="PATRIC" id="fig|997296.3.peg.1094"/>
<dbReference type="PANTHER" id="PTHR30290">
    <property type="entry name" value="PERIPLASMIC BINDING COMPONENT OF ABC TRANSPORTER"/>
    <property type="match status" value="1"/>
</dbReference>
<dbReference type="PROSITE" id="PS51257">
    <property type="entry name" value="PROKAR_LIPOPROTEIN"/>
    <property type="match status" value="1"/>
</dbReference>
<dbReference type="PIRSF" id="PIRSF002741">
    <property type="entry name" value="MppA"/>
    <property type="match status" value="1"/>
</dbReference>
<evidence type="ECO:0000259" key="5">
    <source>
        <dbReference type="Pfam" id="PF00496"/>
    </source>
</evidence>
<dbReference type="Gene3D" id="3.40.190.10">
    <property type="entry name" value="Periplasmic binding protein-like II"/>
    <property type="match status" value="1"/>
</dbReference>
<dbReference type="OrthoDB" id="9796817at2"/>
<dbReference type="Proteomes" id="UP000010523">
    <property type="component" value="Unassembled WGS sequence"/>
</dbReference>